<dbReference type="OrthoDB" id="9811314at2"/>
<evidence type="ECO:0000313" key="12">
    <source>
        <dbReference type="EMBL" id="RDV06350.1"/>
    </source>
</evidence>
<keyword evidence="13" id="KW-1185">Reference proteome</keyword>
<proteinExistence type="inferred from homology"/>
<dbReference type="InterPro" id="IPR050626">
    <property type="entry name" value="Peptidase_M16"/>
</dbReference>
<keyword evidence="6" id="KW-0862">Zinc</keyword>
<evidence type="ECO:0000256" key="8">
    <source>
        <dbReference type="RuleBase" id="RU004447"/>
    </source>
</evidence>
<sequence length="952" mass="106004">MGKSSFGIAFALIFALPVSVQAKSPEVAGVTRTAPWNSETSDLEADPRIIYGVLPNGLRYAIRRNERPQNQVLIRMTLDFGSAAEADDEQGLAHFIEHMAFNGSTNVPEGEMVRMLERLGLSFGADTNASTGYTRTQYKLDLPKADPALIRQSLFLMRETASEILFSADAVDRERGVVIAEMRDRENFNFQRNRAANNLLYPGSFYATRYPIGKLDVLQNTGAEKMKALYRHWYVPDRTKIVIVGPVDPVEMERELVRQFGSWQGSGKALGEIDRCSFDNERPAGADIFVHPETSEALNIEQIIADQKRPDTFNRAILDLRMRIAGSILSDRINRKQRKEDIPLLGTGLAFAAGFCDQHARVGLSVSGKDGSWKTVLPIAEQLVRQAVEYGFNDQEIAEQLRHFDAAFANAVASEATTGSGTFAAELSNLDDDIVTAADYRLRLWKQLRPFMTADQVSREFAKWYSQLERPQIFLSTRDAGGAKATDLLRAFEQSRATAVSPPATRVDVEWSYTDFGIPGSVVEDKRIDDLGIRTVRFANGVMLNLKRTDFEKDRIRWSMRIDGGRLSFAPDQQSLAMLMDGAYVGGGLGKYDIDDLRSVLSGSTATAAFSTATDYFGGQGSIVGKDLDKQLQLLAALITDPGYRDEAVRLFKKPLPEFYRRLDATPGAALSFGQARVMTDNDPRFVLPPLEKLEAADFAGLKLALGDKLGAGQIEIGLVGDLDEQAAIEAVARTFGALPQRRSNREDYTAARASRFAEAYGVHTLLHRGEANQLAWRRVWPTTDDGDFRLEQTLSLLADILQIRLLDELRENLGATYGASTSSDMSDVYKGRGMFSISTNGDVKDLEKIESSVDAVIDEILSTPVSHDLFERARKPTLEKFADWRKRNPTWIGIVDEAQTAPDRLQRFRENESQFRTITSTDVWEVAKRYLVKDRSYTFRVIPKAADSTGD</sequence>
<dbReference type="Gene3D" id="3.30.830.10">
    <property type="entry name" value="Metalloenzyme, LuxS/M16 peptidase-like"/>
    <property type="match status" value="3"/>
</dbReference>
<dbReference type="GO" id="GO:0006508">
    <property type="term" value="P:proteolysis"/>
    <property type="evidence" value="ECO:0007669"/>
    <property type="project" value="UniProtKB-KW"/>
</dbReference>
<evidence type="ECO:0000256" key="5">
    <source>
        <dbReference type="ARBA" id="ARBA00022801"/>
    </source>
</evidence>
<evidence type="ECO:0000259" key="11">
    <source>
        <dbReference type="Pfam" id="PF05193"/>
    </source>
</evidence>
<evidence type="ECO:0000259" key="10">
    <source>
        <dbReference type="Pfam" id="PF00675"/>
    </source>
</evidence>
<dbReference type="PANTHER" id="PTHR43690:SF17">
    <property type="entry name" value="PROTEIN YHJJ"/>
    <property type="match status" value="1"/>
</dbReference>
<dbReference type="InterPro" id="IPR001431">
    <property type="entry name" value="Pept_M16_Zn_BS"/>
</dbReference>
<accession>A0A371BFK1</accession>
<gene>
    <name evidence="12" type="ORF">DXH95_02645</name>
</gene>
<name>A0A371BFK1_9SPHN</name>
<evidence type="ECO:0000256" key="4">
    <source>
        <dbReference type="ARBA" id="ARBA00022723"/>
    </source>
</evidence>
<protein>
    <submittedName>
        <fullName evidence="12">Insulinase family protein</fullName>
    </submittedName>
</protein>
<reference evidence="13" key="1">
    <citation type="submission" date="2018-08" db="EMBL/GenBank/DDBJ databases">
        <authorList>
            <person name="Kim S.-J."/>
            <person name="Jung G.-Y."/>
        </authorList>
    </citation>
    <scope>NUCLEOTIDE SEQUENCE [LARGE SCALE GENOMIC DNA]</scope>
    <source>
        <strain evidence="13">GY_G</strain>
    </source>
</reference>
<feature type="chain" id="PRO_5017043073" evidence="9">
    <location>
        <begin position="23"/>
        <end position="952"/>
    </location>
</feature>
<dbReference type="EMBL" id="QRGP01000001">
    <property type="protein sequence ID" value="RDV06350.1"/>
    <property type="molecule type" value="Genomic_DNA"/>
</dbReference>
<feature type="domain" description="Peptidase M16 C-terminal" evidence="11">
    <location>
        <begin position="223"/>
        <end position="293"/>
    </location>
</feature>
<dbReference type="Proteomes" id="UP000263833">
    <property type="component" value="Unassembled WGS sequence"/>
</dbReference>
<dbReference type="GO" id="GO:0004222">
    <property type="term" value="F:metalloendopeptidase activity"/>
    <property type="evidence" value="ECO:0007669"/>
    <property type="project" value="InterPro"/>
</dbReference>
<dbReference type="InterPro" id="IPR011249">
    <property type="entry name" value="Metalloenz_LuxS/M16"/>
</dbReference>
<evidence type="ECO:0000256" key="7">
    <source>
        <dbReference type="ARBA" id="ARBA00023049"/>
    </source>
</evidence>
<evidence type="ECO:0000256" key="3">
    <source>
        <dbReference type="ARBA" id="ARBA00022670"/>
    </source>
</evidence>
<organism evidence="12 13">
    <name type="scientific">Sphingorhabdus pulchriflava</name>
    <dbReference type="NCBI Taxonomy" id="2292257"/>
    <lineage>
        <taxon>Bacteria</taxon>
        <taxon>Pseudomonadati</taxon>
        <taxon>Pseudomonadota</taxon>
        <taxon>Alphaproteobacteria</taxon>
        <taxon>Sphingomonadales</taxon>
        <taxon>Sphingomonadaceae</taxon>
        <taxon>Sphingorhabdus</taxon>
    </lineage>
</organism>
<feature type="domain" description="Peptidase M16 N-terminal" evidence="10">
    <location>
        <begin position="64"/>
        <end position="186"/>
    </location>
</feature>
<dbReference type="Pfam" id="PF00675">
    <property type="entry name" value="Peptidase_M16"/>
    <property type="match status" value="1"/>
</dbReference>
<dbReference type="InterPro" id="IPR011765">
    <property type="entry name" value="Pept_M16_N"/>
</dbReference>
<feature type="signal peptide" evidence="9">
    <location>
        <begin position="1"/>
        <end position="22"/>
    </location>
</feature>
<evidence type="ECO:0000256" key="9">
    <source>
        <dbReference type="SAM" id="SignalP"/>
    </source>
</evidence>
<dbReference type="GO" id="GO:0046872">
    <property type="term" value="F:metal ion binding"/>
    <property type="evidence" value="ECO:0007669"/>
    <property type="project" value="UniProtKB-KW"/>
</dbReference>
<comment type="cofactor">
    <cofactor evidence="1">
        <name>Zn(2+)</name>
        <dbReference type="ChEBI" id="CHEBI:29105"/>
    </cofactor>
</comment>
<dbReference type="PANTHER" id="PTHR43690">
    <property type="entry name" value="NARDILYSIN"/>
    <property type="match status" value="1"/>
</dbReference>
<comment type="caution">
    <text evidence="12">The sequence shown here is derived from an EMBL/GenBank/DDBJ whole genome shotgun (WGS) entry which is preliminary data.</text>
</comment>
<comment type="similarity">
    <text evidence="2 8">Belongs to the peptidase M16 family.</text>
</comment>
<keyword evidence="5" id="KW-0378">Hydrolase</keyword>
<evidence type="ECO:0000256" key="2">
    <source>
        <dbReference type="ARBA" id="ARBA00007261"/>
    </source>
</evidence>
<evidence type="ECO:0000256" key="1">
    <source>
        <dbReference type="ARBA" id="ARBA00001947"/>
    </source>
</evidence>
<dbReference type="Pfam" id="PF05193">
    <property type="entry name" value="Peptidase_M16_C"/>
    <property type="match status" value="2"/>
</dbReference>
<evidence type="ECO:0000256" key="6">
    <source>
        <dbReference type="ARBA" id="ARBA00022833"/>
    </source>
</evidence>
<keyword evidence="4" id="KW-0479">Metal-binding</keyword>
<dbReference type="RefSeq" id="WP_115547904.1">
    <property type="nucleotide sequence ID" value="NZ_QRGP01000001.1"/>
</dbReference>
<evidence type="ECO:0000313" key="13">
    <source>
        <dbReference type="Proteomes" id="UP000263833"/>
    </source>
</evidence>
<feature type="domain" description="Peptidase M16 C-terminal" evidence="11">
    <location>
        <begin position="714"/>
        <end position="876"/>
    </location>
</feature>
<dbReference type="SUPFAM" id="SSF63411">
    <property type="entry name" value="LuxS/MPP-like metallohydrolase"/>
    <property type="match status" value="3"/>
</dbReference>
<dbReference type="AlphaFoldDB" id="A0A371BFK1"/>
<dbReference type="InterPro" id="IPR007863">
    <property type="entry name" value="Peptidase_M16_C"/>
</dbReference>
<keyword evidence="3" id="KW-0645">Protease</keyword>
<keyword evidence="7" id="KW-0482">Metalloprotease</keyword>
<dbReference type="PROSITE" id="PS00143">
    <property type="entry name" value="INSULINASE"/>
    <property type="match status" value="1"/>
</dbReference>
<keyword evidence="9" id="KW-0732">Signal</keyword>